<name>A0A7C4MPZ3_9BACT</name>
<evidence type="ECO:0008006" key="3">
    <source>
        <dbReference type="Google" id="ProtNLM"/>
    </source>
</evidence>
<organism evidence="2">
    <name type="scientific">Desulfatirhabdium butyrativorans</name>
    <dbReference type="NCBI Taxonomy" id="340467"/>
    <lineage>
        <taxon>Bacteria</taxon>
        <taxon>Pseudomonadati</taxon>
        <taxon>Thermodesulfobacteriota</taxon>
        <taxon>Desulfobacteria</taxon>
        <taxon>Desulfobacterales</taxon>
        <taxon>Desulfatirhabdiaceae</taxon>
        <taxon>Desulfatirhabdium</taxon>
    </lineage>
</organism>
<reference evidence="2" key="1">
    <citation type="journal article" date="2020" name="mSystems">
        <title>Genome- and Community-Level Interaction Insights into Carbon Utilization and Element Cycling Functions of Hydrothermarchaeota in Hydrothermal Sediment.</title>
        <authorList>
            <person name="Zhou Z."/>
            <person name="Liu Y."/>
            <person name="Xu W."/>
            <person name="Pan J."/>
            <person name="Luo Z.H."/>
            <person name="Li M."/>
        </authorList>
    </citation>
    <scope>NUCLEOTIDE SEQUENCE [LARGE SCALE GENOMIC DNA]</scope>
    <source>
        <strain evidence="2">SpSt-477</strain>
    </source>
</reference>
<keyword evidence="1" id="KW-0732">Signal</keyword>
<dbReference type="Gene3D" id="3.40.50.10610">
    <property type="entry name" value="ABC-type transport auxiliary lipoprotein component"/>
    <property type="match status" value="1"/>
</dbReference>
<sequence>MKKHSFLLVVLSLLALLAVGCATDTGPKPFTLASEGVTIKAILILPFRDMTSELGVDRNVRCPLCGQVALTGAVPSDAPRVLTEQLKARVERLPYTFLFSEDQPFLTTDSVKTSDMLERYVALGRQAGVDAVLVGHIFRHTERIGNRYSVQSPASVAFDLHLISTKEQRIVWTVYFDETQQSLSENLLKANAFFKRGATWITADELAASGMDDIIERFPKP</sequence>
<protein>
    <recommendedName>
        <fullName evidence="3">Penicillin-binding protein activator LpoB</fullName>
    </recommendedName>
</protein>
<accession>A0A7C4MPZ3</accession>
<feature type="chain" id="PRO_5028143655" description="Penicillin-binding protein activator LpoB" evidence="1">
    <location>
        <begin position="23"/>
        <end position="221"/>
    </location>
</feature>
<gene>
    <name evidence="2" type="ORF">ENS29_05455</name>
</gene>
<proteinExistence type="predicted"/>
<dbReference type="AlphaFoldDB" id="A0A7C4MPZ3"/>
<evidence type="ECO:0000256" key="1">
    <source>
        <dbReference type="SAM" id="SignalP"/>
    </source>
</evidence>
<dbReference type="PROSITE" id="PS51257">
    <property type="entry name" value="PROKAR_LIPOPROTEIN"/>
    <property type="match status" value="1"/>
</dbReference>
<comment type="caution">
    <text evidence="2">The sequence shown here is derived from an EMBL/GenBank/DDBJ whole genome shotgun (WGS) entry which is preliminary data.</text>
</comment>
<feature type="signal peptide" evidence="1">
    <location>
        <begin position="1"/>
        <end position="22"/>
    </location>
</feature>
<dbReference type="EMBL" id="DSUH01000124">
    <property type="protein sequence ID" value="HGU32285.1"/>
    <property type="molecule type" value="Genomic_DNA"/>
</dbReference>
<evidence type="ECO:0000313" key="2">
    <source>
        <dbReference type="EMBL" id="HGU32285.1"/>
    </source>
</evidence>